<dbReference type="AlphaFoldDB" id="A0A151JZQ2"/>
<accession>A0A151JZQ2</accession>
<proteinExistence type="predicted"/>
<dbReference type="EMBL" id="KQ981383">
    <property type="protein sequence ID" value="KYN42055.1"/>
    <property type="molecule type" value="Genomic_DNA"/>
</dbReference>
<evidence type="ECO:0000256" key="1">
    <source>
        <dbReference type="SAM" id="Phobius"/>
    </source>
</evidence>
<evidence type="ECO:0008006" key="4">
    <source>
        <dbReference type="Google" id="ProtNLM"/>
    </source>
</evidence>
<name>A0A151JZQ2_9HYME</name>
<keyword evidence="1" id="KW-0812">Transmembrane</keyword>
<protein>
    <recommendedName>
        <fullName evidence="4">DDE-1 domain-containing protein</fullName>
    </recommendedName>
</protein>
<evidence type="ECO:0000313" key="3">
    <source>
        <dbReference type="Proteomes" id="UP000078541"/>
    </source>
</evidence>
<dbReference type="PANTHER" id="PTHR31511">
    <property type="entry name" value="PROTEIN CBG23764"/>
    <property type="match status" value="1"/>
</dbReference>
<keyword evidence="1" id="KW-0472">Membrane</keyword>
<gene>
    <name evidence="2" type="ORF">ALC56_03524</name>
</gene>
<dbReference type="Proteomes" id="UP000078541">
    <property type="component" value="Unassembled WGS sequence"/>
</dbReference>
<keyword evidence="1" id="KW-1133">Transmembrane helix</keyword>
<keyword evidence="3" id="KW-1185">Reference proteome</keyword>
<dbReference type="STRING" id="34720.A0A151JZQ2"/>
<feature type="transmembrane region" description="Helical" evidence="1">
    <location>
        <begin position="127"/>
        <end position="151"/>
    </location>
</feature>
<feature type="non-terminal residue" evidence="2">
    <location>
        <position position="1"/>
    </location>
</feature>
<dbReference type="PANTHER" id="PTHR31511:SF12">
    <property type="entry name" value="RHO TERMINATION FACTOR N-TERMINAL DOMAIN-CONTAINING PROTEIN"/>
    <property type="match status" value="1"/>
</dbReference>
<sequence length="555" mass="64909">IMRTYKRKTDEGNISKNIIEFAWKEVILEEKSIRSSGLKYNILYKILHRYVTKLKAAEKNSSQVSNIRLTHVDYIKTPLFVKRRKLIYTPNTLVEYIKKAADIYYGLTSREIRKLAYNCLKMEPSDIWNLITVAVAVSAIGNIIPHFFIFLRVNYKDHFVQGGPFGSEGDDANPGWMKEEHFIKYYKFIRHVRPSKERPVLLLLDNHKSYLSIEALDYRQGRVKMNTAFNGEFVLLQILNLVNVNKHYPLRAECYFEMPREIILKKAVISVRSTDNACFAWSVISTIPVQRPLLSYHFHRDDDCIAWFARQLQDLAHRVKNIISTNVPIKNVVHVNSTKDENENNFQKNCIKLCFIDSFKFLSTLGEYSDLYLKTDVLLLADIFENFCESCIASYGLDLAHYTFPSFTWNAMMKYTRVRFKLLTDIDMIMFIERGIRGLNECSGKYAQANNKYMRSYDLLKLSSYLIHYDVNNLYNGWTMCVANFNVSAIAPDSSIGYILEVDLEYSQHLYDRLYITDTEFDGDVTMETLADIFVTYISYVLYVFLYSLRILLLF</sequence>
<organism evidence="2 3">
    <name type="scientific">Trachymyrmex septentrionalis</name>
    <dbReference type="NCBI Taxonomy" id="34720"/>
    <lineage>
        <taxon>Eukaryota</taxon>
        <taxon>Metazoa</taxon>
        <taxon>Ecdysozoa</taxon>
        <taxon>Arthropoda</taxon>
        <taxon>Hexapoda</taxon>
        <taxon>Insecta</taxon>
        <taxon>Pterygota</taxon>
        <taxon>Neoptera</taxon>
        <taxon>Endopterygota</taxon>
        <taxon>Hymenoptera</taxon>
        <taxon>Apocrita</taxon>
        <taxon>Aculeata</taxon>
        <taxon>Formicoidea</taxon>
        <taxon>Formicidae</taxon>
        <taxon>Myrmicinae</taxon>
        <taxon>Trachymyrmex</taxon>
    </lineage>
</organism>
<feature type="transmembrane region" description="Helical" evidence="1">
    <location>
        <begin position="534"/>
        <end position="553"/>
    </location>
</feature>
<reference evidence="2 3" key="1">
    <citation type="submission" date="2016-03" db="EMBL/GenBank/DDBJ databases">
        <title>Trachymyrmex septentrionalis WGS genome.</title>
        <authorList>
            <person name="Nygaard S."/>
            <person name="Hu H."/>
            <person name="Boomsma J."/>
            <person name="Zhang G."/>
        </authorList>
    </citation>
    <scope>NUCLEOTIDE SEQUENCE [LARGE SCALE GENOMIC DNA]</scope>
    <source>
        <strain evidence="2">Tsep2-gDNA-1</strain>
        <tissue evidence="2">Whole body</tissue>
    </source>
</reference>
<evidence type="ECO:0000313" key="2">
    <source>
        <dbReference type="EMBL" id="KYN42055.1"/>
    </source>
</evidence>